<gene>
    <name evidence="8" type="ORF">ACJ73_09395</name>
</gene>
<feature type="transmembrane region" description="Helical" evidence="7">
    <location>
        <begin position="365"/>
        <end position="386"/>
    </location>
</feature>
<keyword evidence="9" id="KW-1185">Reference proteome</keyword>
<dbReference type="OrthoDB" id="28755at2759"/>
<feature type="region of interest" description="Disordered" evidence="6">
    <location>
        <begin position="548"/>
        <end position="637"/>
    </location>
</feature>
<evidence type="ECO:0000256" key="4">
    <source>
        <dbReference type="ARBA" id="ARBA00022989"/>
    </source>
</evidence>
<evidence type="ECO:0008006" key="10">
    <source>
        <dbReference type="Google" id="ProtNLM"/>
    </source>
</evidence>
<evidence type="ECO:0000256" key="3">
    <source>
        <dbReference type="ARBA" id="ARBA00022692"/>
    </source>
</evidence>
<comment type="caution">
    <text evidence="8">The sequence shown here is derived from an EMBL/GenBank/DDBJ whole genome shotgun (WGS) entry which is preliminary data.</text>
</comment>
<feature type="compositionally biased region" description="Pro residues" evidence="6">
    <location>
        <begin position="425"/>
        <end position="435"/>
    </location>
</feature>
<keyword evidence="3 7" id="KW-0812">Transmembrane</keyword>
<dbReference type="GO" id="GO:0005886">
    <property type="term" value="C:plasma membrane"/>
    <property type="evidence" value="ECO:0007669"/>
    <property type="project" value="TreeGrafter"/>
</dbReference>
<dbReference type="PANTHER" id="PTHR19432:SF35">
    <property type="entry name" value="SOLUTE CARRIER FAMILY 45 MEMBER 3 ISOFORM X1"/>
    <property type="match status" value="1"/>
</dbReference>
<feature type="non-terminal residue" evidence="8">
    <location>
        <position position="702"/>
    </location>
</feature>
<evidence type="ECO:0000313" key="9">
    <source>
        <dbReference type="Proteomes" id="UP000242791"/>
    </source>
</evidence>
<feature type="transmembrane region" description="Helical" evidence="7">
    <location>
        <begin position="491"/>
        <end position="516"/>
    </location>
</feature>
<feature type="region of interest" description="Disordered" evidence="6">
    <location>
        <begin position="423"/>
        <end position="445"/>
    </location>
</feature>
<feature type="compositionally biased region" description="Low complexity" evidence="6">
    <location>
        <begin position="578"/>
        <end position="589"/>
    </location>
</feature>
<feature type="transmembrane region" description="Helical" evidence="7">
    <location>
        <begin position="247"/>
        <end position="271"/>
    </location>
</feature>
<feature type="transmembrane region" description="Helical" evidence="7">
    <location>
        <begin position="60"/>
        <end position="78"/>
    </location>
</feature>
<evidence type="ECO:0000256" key="2">
    <source>
        <dbReference type="ARBA" id="ARBA00022448"/>
    </source>
</evidence>
<dbReference type="EMBL" id="LGTZ01002627">
    <property type="protein sequence ID" value="OJD12198.1"/>
    <property type="molecule type" value="Genomic_DNA"/>
</dbReference>
<dbReference type="SUPFAM" id="SSF103473">
    <property type="entry name" value="MFS general substrate transporter"/>
    <property type="match status" value="1"/>
</dbReference>
<dbReference type="VEuPathDB" id="FungiDB:ACJ73_09395"/>
<feature type="region of interest" description="Disordered" evidence="6">
    <location>
        <begin position="1"/>
        <end position="25"/>
    </location>
</feature>
<evidence type="ECO:0000256" key="5">
    <source>
        <dbReference type="ARBA" id="ARBA00023136"/>
    </source>
</evidence>
<feature type="compositionally biased region" description="Acidic residues" evidence="6">
    <location>
        <begin position="618"/>
        <end position="637"/>
    </location>
</feature>
<proteinExistence type="predicted"/>
<dbReference type="GO" id="GO:0008506">
    <property type="term" value="F:sucrose:proton symporter activity"/>
    <property type="evidence" value="ECO:0007669"/>
    <property type="project" value="TreeGrafter"/>
</dbReference>
<dbReference type="AlphaFoldDB" id="A0A1J9P7X5"/>
<name>A0A1J9P7X5_9EURO</name>
<organism evidence="8 9">
    <name type="scientific">Blastomyces percursus</name>
    <dbReference type="NCBI Taxonomy" id="1658174"/>
    <lineage>
        <taxon>Eukaryota</taxon>
        <taxon>Fungi</taxon>
        <taxon>Dikarya</taxon>
        <taxon>Ascomycota</taxon>
        <taxon>Pezizomycotina</taxon>
        <taxon>Eurotiomycetes</taxon>
        <taxon>Eurotiomycetidae</taxon>
        <taxon>Onygenales</taxon>
        <taxon>Ajellomycetaceae</taxon>
        <taxon>Blastomyces</taxon>
    </lineage>
</organism>
<evidence type="ECO:0000313" key="8">
    <source>
        <dbReference type="EMBL" id="OJD12198.1"/>
    </source>
</evidence>
<comment type="subcellular location">
    <subcellularLocation>
        <location evidence="1">Membrane</location>
        <topology evidence="1">Multi-pass membrane protein</topology>
    </subcellularLocation>
</comment>
<feature type="transmembrane region" description="Helical" evidence="7">
    <location>
        <begin position="214"/>
        <end position="235"/>
    </location>
</feature>
<reference evidence="8 9" key="1">
    <citation type="submission" date="2015-08" db="EMBL/GenBank/DDBJ databases">
        <title>Emmonsia species relationships and genome sequence.</title>
        <authorList>
            <person name="Cuomo C.A."/>
            <person name="Schwartz I.S."/>
            <person name="Kenyon C."/>
            <person name="De Hoog G.S."/>
            <person name="Govender N.P."/>
            <person name="Botha A."/>
            <person name="Moreno L."/>
            <person name="De Vries M."/>
            <person name="Munoz J.F."/>
            <person name="Stielow J.B."/>
        </authorList>
    </citation>
    <scope>NUCLEOTIDE SEQUENCE [LARGE SCALE GENOMIC DNA]</scope>
    <source>
        <strain evidence="8 9">EI222</strain>
    </source>
</reference>
<feature type="transmembrane region" description="Helical" evidence="7">
    <location>
        <begin position="465"/>
        <end position="485"/>
    </location>
</feature>
<evidence type="ECO:0000256" key="1">
    <source>
        <dbReference type="ARBA" id="ARBA00004141"/>
    </source>
</evidence>
<keyword evidence="4 7" id="KW-1133">Transmembrane helix</keyword>
<dbReference type="Proteomes" id="UP000242791">
    <property type="component" value="Unassembled WGS sequence"/>
</dbReference>
<keyword evidence="2" id="KW-0813">Transport</keyword>
<keyword evidence="5 7" id="KW-0472">Membrane</keyword>
<feature type="compositionally biased region" description="Basic and acidic residues" evidence="6">
    <location>
        <begin position="1"/>
        <end position="12"/>
    </location>
</feature>
<evidence type="ECO:0000256" key="6">
    <source>
        <dbReference type="SAM" id="MobiDB-lite"/>
    </source>
</evidence>
<feature type="transmembrane region" description="Helical" evidence="7">
    <location>
        <begin position="177"/>
        <end position="202"/>
    </location>
</feature>
<protein>
    <recommendedName>
        <fullName evidence="10">Sucrose transporter</fullName>
    </recommendedName>
</protein>
<dbReference type="Pfam" id="PF13347">
    <property type="entry name" value="MFS_2"/>
    <property type="match status" value="1"/>
</dbReference>
<dbReference type="Gene3D" id="1.20.1250.20">
    <property type="entry name" value="MFS general substrate transporter like domains"/>
    <property type="match status" value="1"/>
</dbReference>
<feature type="transmembrane region" description="Helical" evidence="7">
    <location>
        <begin position="140"/>
        <end position="165"/>
    </location>
</feature>
<sequence>MSSSLPDRESDRSPLLGAGEQASSGHNVIANDSGGLLGGGDAAADDDFAKEVCKDAASKSSLYLFLLTLSIGGLQIVWSVELSNGSPYLLSLGMDKSLLAFVWIAGPLTGTLVQPYVGIRSDNCRISWGKRKPFMIGGGIATIVSLLALAWTREIVGGILGIFGVPFRSTEVKVTSIVVATILMYCLDFAINTVQAAIRAFIVDNAPAHQQESANAWASRLTGIGNILGYISGYLDLPKMLPFFGKTQFQVLCMIASLSLGITMLISCLYITERDPRLEGPPSSDNPGVVAFFKQVFQSIRNLPPQIRKVCEIQLFAWIGWFPFLFYITTYIGQLYVNPIFEEHPHLSPEDIDKAWVTATRVGTFALLVYAVISFAASIILPFLVVPTYRPSLPSRKTAQPHPYGTRRESASTISITASSVAAMPQPPVPPPPPQLSESLEGRTDGEAPSLLSRLQIPGFTLRRAWFMSHILFSLCMFSTFFISTPQAGTAVVSIVGIPWALTLWAPFALISAEVARSDAKKRRRRYRLHRASPGSSEYREFLAGPRDHRAVGGSSQEHSGEGVEGAGGRVDQDTGLARTRQSTASTSTLGPVGDTAADNGKDDEDDKDDAGSSDRDNECDENVIIDEDEDENDENDTADQAGVILGIHNVAVSCPQILSTLVSSLIFSALQKPRGAPGDDSVGWVLRFGGLATIGAAVVTK</sequence>
<feature type="transmembrane region" description="Helical" evidence="7">
    <location>
        <begin position="98"/>
        <end position="119"/>
    </location>
</feature>
<feature type="transmembrane region" description="Helical" evidence="7">
    <location>
        <begin position="315"/>
        <end position="337"/>
    </location>
</feature>
<evidence type="ECO:0000256" key="7">
    <source>
        <dbReference type="SAM" id="Phobius"/>
    </source>
</evidence>
<dbReference type="PANTHER" id="PTHR19432">
    <property type="entry name" value="SUGAR TRANSPORTER"/>
    <property type="match status" value="1"/>
</dbReference>
<dbReference type="InterPro" id="IPR036259">
    <property type="entry name" value="MFS_trans_sf"/>
</dbReference>
<accession>A0A1J9P7X5</accession>